<protein>
    <submittedName>
        <fullName evidence="1">Uncharacterized protein</fullName>
    </submittedName>
</protein>
<accession>A0A0B2AQS5</accession>
<evidence type="ECO:0000313" key="2">
    <source>
        <dbReference type="Proteomes" id="UP000030982"/>
    </source>
</evidence>
<evidence type="ECO:0000313" key="1">
    <source>
        <dbReference type="EMBL" id="KHL04292.1"/>
    </source>
</evidence>
<comment type="caution">
    <text evidence="1">The sequence shown here is derived from an EMBL/GenBank/DDBJ whole genome shotgun (WGS) entry which is preliminary data.</text>
</comment>
<reference evidence="1 2" key="1">
    <citation type="submission" date="2014-09" db="EMBL/GenBank/DDBJ databases">
        <title>Genome sequence of Sinomonas sp. MUSC 117.</title>
        <authorList>
            <person name="Lee L.-H."/>
        </authorList>
    </citation>
    <scope>NUCLEOTIDE SEQUENCE [LARGE SCALE GENOMIC DNA]</scope>
    <source>
        <strain evidence="1 2">MUSC 117</strain>
    </source>
</reference>
<dbReference type="EMBL" id="JTDL01000081">
    <property type="protein sequence ID" value="KHL04292.1"/>
    <property type="molecule type" value="Genomic_DNA"/>
</dbReference>
<gene>
    <name evidence="1" type="ORF">LK10_06005</name>
</gene>
<proteinExistence type="predicted"/>
<feature type="non-terminal residue" evidence="1">
    <location>
        <position position="1"/>
    </location>
</feature>
<name>A0A0B2AQS5_9MICC</name>
<dbReference type="Proteomes" id="UP000030982">
    <property type="component" value="Unassembled WGS sequence"/>
</dbReference>
<organism evidence="1 2">
    <name type="scientific">Sinomonas humi</name>
    <dbReference type="NCBI Taxonomy" id="1338436"/>
    <lineage>
        <taxon>Bacteria</taxon>
        <taxon>Bacillati</taxon>
        <taxon>Actinomycetota</taxon>
        <taxon>Actinomycetes</taxon>
        <taxon>Micrococcales</taxon>
        <taxon>Micrococcaceae</taxon>
        <taxon>Sinomonas</taxon>
    </lineage>
</organism>
<keyword evidence="2" id="KW-1185">Reference proteome</keyword>
<sequence length="595" mass="66413">DQVHEYASRWFKLKDGEADIGDRAKGFIDESRTYASDLRSNPLMLSMLCSIYYARGDIPRTLHALYERCADMIYQQWNTMRGIEDHRAWDKDVRPVLYQVAHAVLSNDDYLGYGIPEEELVRQVRRAFISNGAPDPEDASRRAREAVRLWAGRAWIITAVMTDEAGRLRYGFVHQSFLEYFAAVFEVRRVDTPAELYENLRGRLIDLNGWTVTQIAVSVIDAWKDHGGQRFLAVLLDDAKDACDLDAFALLRLGISLVSIIPVSAEQLTALVKLGIRFVSRSILLPQGDSAVYEAHEESQNRARRFVAFDAEGDEDRKGWDSEANREPVVLPTAKSMLVASDLAGVASDVSLSMLIAQAALSDIEDPDDEVVAAALLQYAVLNSLDRWPRSLDTETRTALAARDHHWVVTWLAAQLAIIPTSEAVARVPWHALLLEQELLLVDELDMFGPEPLSPILTDCLDDEASYRLLESAGASFSERLRSGQLLPTVTQEQVQRHFVFHEPPSDWRQARDPNSWSDAFLVSFAMIGKLAALAWNNGHALGESLDDSAPEIVVQIAAASLGWGRMDTQALATIAEPHRFAIESILSTAWPTSS</sequence>
<dbReference type="RefSeq" id="WP_043121099.1">
    <property type="nucleotide sequence ID" value="NZ_JTDL01000081.1"/>
</dbReference>
<dbReference type="AlphaFoldDB" id="A0A0B2AQS5"/>